<dbReference type="InterPro" id="IPR003661">
    <property type="entry name" value="HisK_dim/P_dom"/>
</dbReference>
<feature type="transmembrane region" description="Helical" evidence="8">
    <location>
        <begin position="36"/>
        <end position="57"/>
    </location>
</feature>
<dbReference type="Gene3D" id="1.10.287.130">
    <property type="match status" value="1"/>
</dbReference>
<keyword evidence="8" id="KW-1133">Transmembrane helix</keyword>
<keyword evidence="11" id="KW-1185">Reference proteome</keyword>
<dbReference type="Gene3D" id="3.30.565.10">
    <property type="entry name" value="Histidine kinase-like ATPase, C-terminal domain"/>
    <property type="match status" value="1"/>
</dbReference>
<evidence type="ECO:0000259" key="9">
    <source>
        <dbReference type="PROSITE" id="PS50109"/>
    </source>
</evidence>
<dbReference type="Pfam" id="PF02518">
    <property type="entry name" value="HATPase_c"/>
    <property type="match status" value="1"/>
</dbReference>
<dbReference type="Pfam" id="PF00512">
    <property type="entry name" value="HisKA"/>
    <property type="match status" value="1"/>
</dbReference>
<evidence type="ECO:0000256" key="8">
    <source>
        <dbReference type="SAM" id="Phobius"/>
    </source>
</evidence>
<protein>
    <recommendedName>
        <fullName evidence="2">histidine kinase</fullName>
        <ecNumber evidence="2">2.7.13.3</ecNumber>
    </recommendedName>
</protein>
<sequence>MAGIGLKAGGLTFAAVLFAVFVLLAGISGLSGPESAGIALLSAAVAFGTVWLSMRWLMAARFEALRRLMRAITEKHFDELPEVRSSGTDEIDQMLQEVAAAAETIEQEFYRLMRLENYRKEFIGDISHELKTPIFAIQGFVETLLDGALEDENVNRVFLEKAMKNVNRLTILTNDLMEIAKLETGELKSHIRPFYIADCVQEVQDTLQYRAAEEQLAFSVQTDEPDCRVMGDRNQLRQVMVNLVENAIKYNRPGGKVTLRVQRSPDHAKKVKVSVEDTGIGIAPEHLERVTERFFRVDKSRSRDKGGTGLGLSIVKHILESHGSSLQAQSVYGQGSVFSFYLKKA</sequence>
<dbReference type="GO" id="GO:0004721">
    <property type="term" value="F:phosphoprotein phosphatase activity"/>
    <property type="evidence" value="ECO:0007669"/>
    <property type="project" value="TreeGrafter"/>
</dbReference>
<dbReference type="InterPro" id="IPR050351">
    <property type="entry name" value="BphY/WalK/GraS-like"/>
</dbReference>
<keyword evidence="3" id="KW-0597">Phosphoprotein</keyword>
<dbReference type="SUPFAM" id="SSF47384">
    <property type="entry name" value="Homodimeric domain of signal transducing histidine kinase"/>
    <property type="match status" value="1"/>
</dbReference>
<dbReference type="PANTHER" id="PTHR45453:SF1">
    <property type="entry name" value="PHOSPHATE REGULON SENSOR PROTEIN PHOR"/>
    <property type="match status" value="1"/>
</dbReference>
<dbReference type="GO" id="GO:0005886">
    <property type="term" value="C:plasma membrane"/>
    <property type="evidence" value="ECO:0007669"/>
    <property type="project" value="TreeGrafter"/>
</dbReference>
<evidence type="ECO:0000256" key="4">
    <source>
        <dbReference type="ARBA" id="ARBA00022679"/>
    </source>
</evidence>
<proteinExistence type="predicted"/>
<dbReference type="GO" id="GO:0000155">
    <property type="term" value="F:phosphorelay sensor kinase activity"/>
    <property type="evidence" value="ECO:0007669"/>
    <property type="project" value="InterPro"/>
</dbReference>
<dbReference type="EC" id="2.7.13.3" evidence="2"/>
<dbReference type="FunFam" id="1.10.287.130:FF:000001">
    <property type="entry name" value="Two-component sensor histidine kinase"/>
    <property type="match status" value="1"/>
</dbReference>
<evidence type="ECO:0000313" key="10">
    <source>
        <dbReference type="EMBL" id="AXJ02038.1"/>
    </source>
</evidence>
<dbReference type="SUPFAM" id="SSF55874">
    <property type="entry name" value="ATPase domain of HSP90 chaperone/DNA topoisomerase II/histidine kinase"/>
    <property type="match status" value="1"/>
</dbReference>
<evidence type="ECO:0000313" key="11">
    <source>
        <dbReference type="Proteomes" id="UP000254808"/>
    </source>
</evidence>
<name>A0A345UNI6_9BACT</name>
<dbReference type="InterPro" id="IPR005467">
    <property type="entry name" value="His_kinase_dom"/>
</dbReference>
<evidence type="ECO:0000256" key="3">
    <source>
        <dbReference type="ARBA" id="ARBA00022553"/>
    </source>
</evidence>
<comment type="catalytic activity">
    <reaction evidence="1">
        <text>ATP + protein L-histidine = ADP + protein N-phospho-L-histidine.</text>
        <dbReference type="EC" id="2.7.13.3"/>
    </reaction>
</comment>
<dbReference type="SMART" id="SM00387">
    <property type="entry name" value="HATPase_c"/>
    <property type="match status" value="1"/>
</dbReference>
<dbReference type="EMBL" id="CP027806">
    <property type="protein sequence ID" value="AXJ02038.1"/>
    <property type="molecule type" value="Genomic_DNA"/>
</dbReference>
<dbReference type="CDD" id="cd00082">
    <property type="entry name" value="HisKA"/>
    <property type="match status" value="1"/>
</dbReference>
<dbReference type="AlphaFoldDB" id="A0A345UNI6"/>
<keyword evidence="7 8" id="KW-0472">Membrane</keyword>
<keyword evidence="8" id="KW-0812">Transmembrane</keyword>
<evidence type="ECO:0000256" key="2">
    <source>
        <dbReference type="ARBA" id="ARBA00012438"/>
    </source>
</evidence>
<feature type="transmembrane region" description="Helical" evidence="8">
    <location>
        <begin position="12"/>
        <end position="30"/>
    </location>
</feature>
<dbReference type="RefSeq" id="WP_114985172.1">
    <property type="nucleotide sequence ID" value="NZ_CP027806.1"/>
</dbReference>
<dbReference type="InterPro" id="IPR036890">
    <property type="entry name" value="HATPase_C_sf"/>
</dbReference>
<dbReference type="InterPro" id="IPR004358">
    <property type="entry name" value="Sig_transdc_His_kin-like_C"/>
</dbReference>
<dbReference type="PRINTS" id="PR00344">
    <property type="entry name" value="BCTRLSENSOR"/>
</dbReference>
<evidence type="ECO:0000256" key="7">
    <source>
        <dbReference type="ARBA" id="ARBA00023136"/>
    </source>
</evidence>
<organism evidence="10 11">
    <name type="scientific">Cyclonatronum proteinivorum</name>
    <dbReference type="NCBI Taxonomy" id="1457365"/>
    <lineage>
        <taxon>Bacteria</taxon>
        <taxon>Pseudomonadati</taxon>
        <taxon>Balneolota</taxon>
        <taxon>Balneolia</taxon>
        <taxon>Balneolales</taxon>
        <taxon>Cyclonatronaceae</taxon>
        <taxon>Cyclonatronum</taxon>
    </lineage>
</organism>
<dbReference type="PANTHER" id="PTHR45453">
    <property type="entry name" value="PHOSPHATE REGULON SENSOR PROTEIN PHOR"/>
    <property type="match status" value="1"/>
</dbReference>
<dbReference type="InterPro" id="IPR003594">
    <property type="entry name" value="HATPase_dom"/>
</dbReference>
<feature type="domain" description="Histidine kinase" evidence="9">
    <location>
        <begin position="125"/>
        <end position="345"/>
    </location>
</feature>
<dbReference type="SMART" id="SM00388">
    <property type="entry name" value="HisKA"/>
    <property type="match status" value="1"/>
</dbReference>
<keyword evidence="5 10" id="KW-0418">Kinase</keyword>
<evidence type="ECO:0000256" key="5">
    <source>
        <dbReference type="ARBA" id="ARBA00022777"/>
    </source>
</evidence>
<dbReference type="PROSITE" id="PS50109">
    <property type="entry name" value="HIS_KIN"/>
    <property type="match status" value="1"/>
</dbReference>
<keyword evidence="4" id="KW-0808">Transferase</keyword>
<gene>
    <name evidence="10" type="ORF">CYPRO_2800</name>
</gene>
<evidence type="ECO:0000256" key="1">
    <source>
        <dbReference type="ARBA" id="ARBA00000085"/>
    </source>
</evidence>
<dbReference type="FunFam" id="3.30.565.10:FF:000006">
    <property type="entry name" value="Sensor histidine kinase WalK"/>
    <property type="match status" value="1"/>
</dbReference>
<dbReference type="InterPro" id="IPR036097">
    <property type="entry name" value="HisK_dim/P_sf"/>
</dbReference>
<dbReference type="Proteomes" id="UP000254808">
    <property type="component" value="Chromosome"/>
</dbReference>
<dbReference type="GO" id="GO:0016036">
    <property type="term" value="P:cellular response to phosphate starvation"/>
    <property type="evidence" value="ECO:0007669"/>
    <property type="project" value="TreeGrafter"/>
</dbReference>
<reference evidence="10 11" key="1">
    <citation type="submission" date="2018-03" db="EMBL/GenBank/DDBJ databases">
        <title>Phenotypic and genomic properties of Cyclonatronum proteinivorum gen. nov., sp. nov., a haloalkaliphilic bacteroidete from soda lakes possessing Na+-translocating rhodopsin.</title>
        <authorList>
            <person name="Toshchakov S.V."/>
            <person name="Korzhenkov A."/>
            <person name="Samarov N.I."/>
            <person name="Kublanov I.V."/>
            <person name="Muntyan M.S."/>
            <person name="Sorokin D.Y."/>
        </authorList>
    </citation>
    <scope>NUCLEOTIDE SEQUENCE [LARGE SCALE GENOMIC DNA]</scope>
    <source>
        <strain evidence="10 11">Omega</strain>
    </source>
</reference>
<dbReference type="KEGG" id="cprv:CYPRO_2800"/>
<dbReference type="OrthoDB" id="9813151at2"/>
<accession>A0A345UNI6</accession>
<evidence type="ECO:0000256" key="6">
    <source>
        <dbReference type="ARBA" id="ARBA00023012"/>
    </source>
</evidence>
<keyword evidence="6" id="KW-0902">Two-component regulatory system</keyword>